<proteinExistence type="predicted"/>
<dbReference type="InterPro" id="IPR024301">
    <property type="entry name" value="Amidase_6"/>
</dbReference>
<accession>K1RRE6</accession>
<dbReference type="Pfam" id="PF12671">
    <property type="entry name" value="Amidase_6"/>
    <property type="match status" value="1"/>
</dbReference>
<dbReference type="AlphaFoldDB" id="K1RRE6"/>
<gene>
    <name evidence="2" type="ORF">LEA_17513</name>
</gene>
<sequence length="114" mass="12932">QSKNWYYDNGKPSHTWGGANNFYQHWESRAGIAKTSDLLTAGDVISVDFTKDGDIDHTAIITSNINNTNESKLLTQHSIDRSEFLPTGDYFSLANLYSQDYKIYGYEMDKAPIK</sequence>
<protein>
    <recommendedName>
        <fullName evidence="1">Putative amidase domain-containing protein</fullName>
    </recommendedName>
</protein>
<reference evidence="2" key="1">
    <citation type="journal article" date="2013" name="Environ. Microbiol.">
        <title>Microbiota from the distal guts of lean and obese adolescents exhibit partial functional redundancy besides clear differences in community structure.</title>
        <authorList>
            <person name="Ferrer M."/>
            <person name="Ruiz A."/>
            <person name="Lanza F."/>
            <person name="Haange S.B."/>
            <person name="Oberbach A."/>
            <person name="Till H."/>
            <person name="Bargiela R."/>
            <person name="Campoy C."/>
            <person name="Segura M.T."/>
            <person name="Richter M."/>
            <person name="von Bergen M."/>
            <person name="Seifert J."/>
            <person name="Suarez A."/>
        </authorList>
    </citation>
    <scope>NUCLEOTIDE SEQUENCE</scope>
</reference>
<evidence type="ECO:0000313" key="2">
    <source>
        <dbReference type="EMBL" id="EKC51217.1"/>
    </source>
</evidence>
<feature type="non-terminal residue" evidence="2">
    <location>
        <position position="1"/>
    </location>
</feature>
<evidence type="ECO:0000259" key="1">
    <source>
        <dbReference type="Pfam" id="PF12671"/>
    </source>
</evidence>
<dbReference type="EMBL" id="AJWY01011992">
    <property type="protein sequence ID" value="EKC51217.1"/>
    <property type="molecule type" value="Genomic_DNA"/>
</dbReference>
<comment type="caution">
    <text evidence="2">The sequence shown here is derived from an EMBL/GenBank/DDBJ whole genome shotgun (WGS) entry which is preliminary data.</text>
</comment>
<organism evidence="2">
    <name type="scientific">human gut metagenome</name>
    <dbReference type="NCBI Taxonomy" id="408170"/>
    <lineage>
        <taxon>unclassified sequences</taxon>
        <taxon>metagenomes</taxon>
        <taxon>organismal metagenomes</taxon>
    </lineage>
</organism>
<name>K1RRE6_9ZZZZ</name>
<feature type="domain" description="Putative amidase" evidence="1">
    <location>
        <begin position="3"/>
        <end position="82"/>
    </location>
</feature>